<dbReference type="HOGENOM" id="CLU_004370_0_0_1"/>
<evidence type="ECO:0000259" key="5">
    <source>
        <dbReference type="PROSITE" id="PS50010"/>
    </source>
</evidence>
<protein>
    <recommendedName>
        <fullName evidence="8">DH domain-containing protein</fullName>
    </recommendedName>
</protein>
<dbReference type="CDD" id="cd00160">
    <property type="entry name" value="RhoGEF"/>
    <property type="match status" value="1"/>
</dbReference>
<feature type="region of interest" description="Disordered" evidence="3">
    <location>
        <begin position="809"/>
        <end position="909"/>
    </location>
</feature>
<feature type="compositionally biased region" description="Low complexity" evidence="3">
    <location>
        <begin position="816"/>
        <end position="835"/>
    </location>
</feature>
<feature type="domain" description="SH3" evidence="4">
    <location>
        <begin position="925"/>
        <end position="1007"/>
    </location>
</feature>
<dbReference type="PANTHER" id="PTHR22834">
    <property type="entry name" value="NUCLEAR FUSION PROTEIN FUS2"/>
    <property type="match status" value="1"/>
</dbReference>
<feature type="region of interest" description="Disordered" evidence="3">
    <location>
        <begin position="723"/>
        <end position="786"/>
    </location>
</feature>
<dbReference type="InterPro" id="IPR035899">
    <property type="entry name" value="DBL_dom_sf"/>
</dbReference>
<dbReference type="OrthoDB" id="10256089at2759"/>
<dbReference type="SMART" id="SM00325">
    <property type="entry name" value="RhoGEF"/>
    <property type="match status" value="1"/>
</dbReference>
<dbReference type="Pfam" id="PF00621">
    <property type="entry name" value="RhoGEF"/>
    <property type="match status" value="1"/>
</dbReference>
<dbReference type="InterPro" id="IPR000219">
    <property type="entry name" value="DH_dom"/>
</dbReference>
<feature type="region of interest" description="Disordered" evidence="3">
    <location>
        <begin position="200"/>
        <end position="226"/>
    </location>
</feature>
<evidence type="ECO:0000256" key="3">
    <source>
        <dbReference type="SAM" id="MobiDB-lite"/>
    </source>
</evidence>
<feature type="compositionally biased region" description="Basic and acidic residues" evidence="3">
    <location>
        <begin position="852"/>
        <end position="870"/>
    </location>
</feature>
<keyword evidence="7" id="KW-1185">Reference proteome</keyword>
<evidence type="ECO:0000313" key="7">
    <source>
        <dbReference type="Proteomes" id="UP000053593"/>
    </source>
</evidence>
<dbReference type="GO" id="GO:0032955">
    <property type="term" value="P:regulation of division septum assembly"/>
    <property type="evidence" value="ECO:0007669"/>
    <property type="project" value="TreeGrafter"/>
</dbReference>
<feature type="compositionally biased region" description="Low complexity" evidence="3">
    <location>
        <begin position="200"/>
        <end position="220"/>
    </location>
</feature>
<feature type="compositionally biased region" description="Basic and acidic residues" evidence="3">
    <location>
        <begin position="741"/>
        <end position="754"/>
    </location>
</feature>
<feature type="region of interest" description="Disordered" evidence="3">
    <location>
        <begin position="1"/>
        <end position="69"/>
    </location>
</feature>
<evidence type="ECO:0000313" key="6">
    <source>
        <dbReference type="EMBL" id="KIK60802.1"/>
    </source>
</evidence>
<dbReference type="GO" id="GO:0031991">
    <property type="term" value="P:regulation of actomyosin contractile ring contraction"/>
    <property type="evidence" value="ECO:0007669"/>
    <property type="project" value="TreeGrafter"/>
</dbReference>
<dbReference type="Proteomes" id="UP000053593">
    <property type="component" value="Unassembled WGS sequence"/>
</dbReference>
<dbReference type="PROSITE" id="PS50010">
    <property type="entry name" value="DH_2"/>
    <property type="match status" value="1"/>
</dbReference>
<dbReference type="PANTHER" id="PTHR22834:SF20">
    <property type="entry name" value="SH3 DOMAIN-CONTAINING PROTEIN"/>
    <property type="match status" value="1"/>
</dbReference>
<accession>A0A0D0CPK1</accession>
<evidence type="ECO:0000256" key="2">
    <source>
        <dbReference type="PROSITE-ProRule" id="PRU00192"/>
    </source>
</evidence>
<feature type="compositionally biased region" description="Polar residues" evidence="3">
    <location>
        <begin position="1"/>
        <end position="12"/>
    </location>
</feature>
<dbReference type="AlphaFoldDB" id="A0A0D0CPK1"/>
<evidence type="ECO:0008006" key="8">
    <source>
        <dbReference type="Google" id="ProtNLM"/>
    </source>
</evidence>
<feature type="region of interest" description="Disordered" evidence="3">
    <location>
        <begin position="662"/>
        <end position="705"/>
    </location>
</feature>
<dbReference type="InterPro" id="IPR001452">
    <property type="entry name" value="SH3_domain"/>
</dbReference>
<dbReference type="GO" id="GO:0005085">
    <property type="term" value="F:guanyl-nucleotide exchange factor activity"/>
    <property type="evidence" value="ECO:0007669"/>
    <property type="project" value="InterPro"/>
</dbReference>
<reference evidence="6 7" key="1">
    <citation type="submission" date="2014-04" db="EMBL/GenBank/DDBJ databases">
        <title>Evolutionary Origins and Diversification of the Mycorrhizal Mutualists.</title>
        <authorList>
            <consortium name="DOE Joint Genome Institute"/>
            <consortium name="Mycorrhizal Genomics Consortium"/>
            <person name="Kohler A."/>
            <person name="Kuo A."/>
            <person name="Nagy L.G."/>
            <person name="Floudas D."/>
            <person name="Copeland A."/>
            <person name="Barry K.W."/>
            <person name="Cichocki N."/>
            <person name="Veneault-Fourrey C."/>
            <person name="LaButti K."/>
            <person name="Lindquist E.A."/>
            <person name="Lipzen A."/>
            <person name="Lundell T."/>
            <person name="Morin E."/>
            <person name="Murat C."/>
            <person name="Riley R."/>
            <person name="Ohm R."/>
            <person name="Sun H."/>
            <person name="Tunlid A."/>
            <person name="Henrissat B."/>
            <person name="Grigoriev I.V."/>
            <person name="Hibbett D.S."/>
            <person name="Martin F."/>
        </authorList>
    </citation>
    <scope>NUCLEOTIDE SEQUENCE [LARGE SCALE GENOMIC DNA]</scope>
    <source>
        <strain evidence="6 7">FD-317 M1</strain>
    </source>
</reference>
<feature type="domain" description="DH" evidence="5">
    <location>
        <begin position="159"/>
        <end position="380"/>
    </location>
</feature>
<evidence type="ECO:0000259" key="4">
    <source>
        <dbReference type="PROSITE" id="PS50002"/>
    </source>
</evidence>
<feature type="compositionally biased region" description="Polar residues" evidence="3">
    <location>
        <begin position="25"/>
        <end position="36"/>
    </location>
</feature>
<feature type="compositionally biased region" description="Low complexity" evidence="3">
    <location>
        <begin position="141"/>
        <end position="157"/>
    </location>
</feature>
<feature type="region of interest" description="Disordered" evidence="3">
    <location>
        <begin position="128"/>
        <end position="157"/>
    </location>
</feature>
<dbReference type="InterPro" id="IPR051492">
    <property type="entry name" value="Dynamin-Rho_GEF"/>
</dbReference>
<dbReference type="SUPFAM" id="SSF48065">
    <property type="entry name" value="DBL homology domain (DH-domain)"/>
    <property type="match status" value="1"/>
</dbReference>
<evidence type="ECO:0000256" key="1">
    <source>
        <dbReference type="ARBA" id="ARBA00022443"/>
    </source>
</evidence>
<feature type="compositionally biased region" description="Low complexity" evidence="3">
    <location>
        <begin position="871"/>
        <end position="903"/>
    </location>
</feature>
<dbReference type="Gene3D" id="1.20.1270.60">
    <property type="entry name" value="Arfaptin homology (AH) domain/BAR domain"/>
    <property type="match status" value="1"/>
</dbReference>
<dbReference type="Gene3D" id="1.20.900.10">
    <property type="entry name" value="Dbl homology (DH) domain"/>
    <property type="match status" value="1"/>
</dbReference>
<name>A0A0D0CPK1_9AGAR</name>
<proteinExistence type="predicted"/>
<dbReference type="PROSITE" id="PS50002">
    <property type="entry name" value="SH3"/>
    <property type="match status" value="1"/>
</dbReference>
<sequence length="1008" mass="110229">MASVQGNVQVQPRSRRVGIARPRSTYDTPLSPSSTIVVDPPQKPTVPARSPLRPPPNRSVISVSSPEPPLSSAFIKLSTPSSSSEDFDPTIMPLSFQMRNRSFPSIDSLADGLPEDVEVSKALPLRPESPFALSPMEDEAASSSSTSSLGQQSTATLTKRQHALHELLASERAYASDLALVRQIYIPLAIGHPILHSISSPPESSASSARTMSTASDSSTGSANPPMTTEDAKIIFNNIADLALFSDTFCDKLQDALGAVLEGGTGDDYVGALFRQTIPSMVRPYKQYIVRQGTADEHLQSLPKTPALEEYFSQTRTHSSSISHAWDLHSLLIKPVQRLLKYPLLLGTILDETPDAHPDKENLRIAKSEIEELARAVNEERRRAEVVKGVLSGDPKKKISASNIAIAASVNLNKMKSIRKSQPADSEAAKVDRLEGEFKKIEHFAQQFAKEVLGWSKAMTVMVQKLRIWARSFGQVIGLSDDQGSEAFDAFSGLLDQYLAPLCLELESVINERLLKEIALLLATMQRPMKLLESMNEQEPFHYHLLTMNVTPKNRPPQALLEASSNYLALRGQLSKELPRYLELLQRGIALSIRRLADIQTQFWQDVRDRWGELWEMLRVDGEMNAGAEETIEVWRSRWLDVDEVVKSLVITNDRKIYQEPPRALASMPNTPPATATTFSIGSPHPPASVKSSRSSGGSGGGGAALNVTNIMHSLDPSYSNVSPPFALSSPPPSYKTRGRGHSDASKRSRESTESLKAAAVSSIKSSKKDKEYKEKKKIKSPPPAEDLSEFMGGLALAGSAVPTLPLPRAKSMPLTTSPSMTISTSTASSSNSKTPVIDLSPIDDSFFTIGEDERGRNERKPSFRRKLSESIRSTSKPRSSSGRPGSSKGLSASASVPPLSSSFKDDSSFSTQMNLRRDSWSVAKAKYACRVIHPCKPPAVVSYFSFPFFTLVEGDLYQVLQEAGHPSLHPKLPLYVDDGEDCLLLCRNETGEVGWALASFLEPIFPS</sequence>
<keyword evidence="1 2" id="KW-0728">SH3 domain</keyword>
<dbReference type="SUPFAM" id="SSF103657">
    <property type="entry name" value="BAR/IMD domain-like"/>
    <property type="match status" value="1"/>
</dbReference>
<dbReference type="GO" id="GO:0005737">
    <property type="term" value="C:cytoplasm"/>
    <property type="evidence" value="ECO:0007669"/>
    <property type="project" value="TreeGrafter"/>
</dbReference>
<dbReference type="EMBL" id="KN834773">
    <property type="protein sequence ID" value="KIK60802.1"/>
    <property type="molecule type" value="Genomic_DNA"/>
</dbReference>
<organism evidence="6 7">
    <name type="scientific">Collybiopsis luxurians FD-317 M1</name>
    <dbReference type="NCBI Taxonomy" id="944289"/>
    <lineage>
        <taxon>Eukaryota</taxon>
        <taxon>Fungi</taxon>
        <taxon>Dikarya</taxon>
        <taxon>Basidiomycota</taxon>
        <taxon>Agaricomycotina</taxon>
        <taxon>Agaricomycetes</taxon>
        <taxon>Agaricomycetidae</taxon>
        <taxon>Agaricales</taxon>
        <taxon>Marasmiineae</taxon>
        <taxon>Omphalotaceae</taxon>
        <taxon>Collybiopsis</taxon>
        <taxon>Collybiopsis luxurians</taxon>
    </lineage>
</organism>
<gene>
    <name evidence="6" type="ORF">GYMLUDRAFT_59226</name>
</gene>
<dbReference type="InterPro" id="IPR027267">
    <property type="entry name" value="AH/BAR_dom_sf"/>
</dbReference>